<dbReference type="InterPro" id="IPR021295">
    <property type="entry name" value="DUF2867"/>
</dbReference>
<dbReference type="InterPro" id="IPR051207">
    <property type="entry name" value="ComplexI_NDUFA9_subunit"/>
</dbReference>
<sequence length="495" mass="53686">MNTHGSVILVTGATGYIGGRLVSRLLNEGHTVRVVVRTPEKLKDVPWAERVEIVQGDLQDPETMKAACGGVDALYYLVHSMGSGRGFERRESSIAATVASAATAAGVGRMIYLGGLHPDGVALSTHMRSRTEVGRILLESGTPTIAFQAGVVIGSGSASFEMIRHLADVLPVMPAPKWVLNRIEPIAVRDVIRYLIGALGLPAGLNRTFDIGSREVLTYAEMMNQYAEAAGLPRRTILALPVLTPRLAGHWVNLVTPIPRVMAMPLIESLQHDAITAEHDIDEFIPVPESGLTGYRTAVDLALGKMRGGEVETSWAGASSSDAVADPLPSDPQWAGHTVFTDLQTYRSSAPASALWNVVEGIGGENGWYSWPVAWAARGWMDKLVGGVGLRRGRRDADELLTGEALDFWRVEELVRGERLRLRAEMKVPGRAWLELSVEPDGTGSTYRQRAVFFPRGLSGRLYWLAVLPFHNFIFKPMARNIARAAEAQAAQTAG</sequence>
<evidence type="ECO:0000259" key="1">
    <source>
        <dbReference type="Pfam" id="PF13460"/>
    </source>
</evidence>
<reference evidence="2 3" key="1">
    <citation type="submission" date="2019-03" db="EMBL/GenBank/DDBJ databases">
        <title>Arthrobacter sp. nov., an bacterium isolated from biocrust in Mu Us Desert.</title>
        <authorList>
            <person name="Lixiong L."/>
        </authorList>
    </citation>
    <scope>NUCLEOTIDE SEQUENCE [LARGE SCALE GENOMIC DNA]</scope>
    <source>
        <strain evidence="2 3">SLN-3</strain>
    </source>
</reference>
<keyword evidence="3" id="KW-1185">Reference proteome</keyword>
<dbReference type="SUPFAM" id="SSF51735">
    <property type="entry name" value="NAD(P)-binding Rossmann-fold domains"/>
    <property type="match status" value="1"/>
</dbReference>
<dbReference type="SUPFAM" id="SSF55961">
    <property type="entry name" value="Bet v1-like"/>
    <property type="match status" value="1"/>
</dbReference>
<accession>A0A4V3AMY1</accession>
<evidence type="ECO:0000313" key="2">
    <source>
        <dbReference type="EMBL" id="TDK26902.1"/>
    </source>
</evidence>
<proteinExistence type="predicted"/>
<gene>
    <name evidence="2" type="ORF">E2F48_07015</name>
</gene>
<dbReference type="GO" id="GO:0044877">
    <property type="term" value="F:protein-containing complex binding"/>
    <property type="evidence" value="ECO:0007669"/>
    <property type="project" value="TreeGrafter"/>
</dbReference>
<dbReference type="OrthoDB" id="9774199at2"/>
<dbReference type="PANTHER" id="PTHR12126">
    <property type="entry name" value="NADH-UBIQUINONE OXIDOREDUCTASE 39 KDA SUBUNIT-RELATED"/>
    <property type="match status" value="1"/>
</dbReference>
<dbReference type="Proteomes" id="UP000295411">
    <property type="component" value="Unassembled WGS sequence"/>
</dbReference>
<dbReference type="Pfam" id="PF11066">
    <property type="entry name" value="DUF2867"/>
    <property type="match status" value="1"/>
</dbReference>
<comment type="caution">
    <text evidence="2">The sequence shown here is derived from an EMBL/GenBank/DDBJ whole genome shotgun (WGS) entry which is preliminary data.</text>
</comment>
<name>A0A4V3AMY1_9MICC</name>
<dbReference type="Gene3D" id="3.40.50.720">
    <property type="entry name" value="NAD(P)-binding Rossmann-like Domain"/>
    <property type="match status" value="1"/>
</dbReference>
<dbReference type="InterPro" id="IPR036291">
    <property type="entry name" value="NAD(P)-bd_dom_sf"/>
</dbReference>
<dbReference type="EMBL" id="SMTK01000002">
    <property type="protein sequence ID" value="TDK26902.1"/>
    <property type="molecule type" value="Genomic_DNA"/>
</dbReference>
<dbReference type="Pfam" id="PF13460">
    <property type="entry name" value="NAD_binding_10"/>
    <property type="match status" value="1"/>
</dbReference>
<feature type="domain" description="NAD(P)-binding" evidence="1">
    <location>
        <begin position="12"/>
        <end position="119"/>
    </location>
</feature>
<organism evidence="2 3">
    <name type="scientific">Arthrobacter crusticola</name>
    <dbReference type="NCBI Taxonomy" id="2547960"/>
    <lineage>
        <taxon>Bacteria</taxon>
        <taxon>Bacillati</taxon>
        <taxon>Actinomycetota</taxon>
        <taxon>Actinomycetes</taxon>
        <taxon>Micrococcales</taxon>
        <taxon>Micrococcaceae</taxon>
        <taxon>Arthrobacter</taxon>
    </lineage>
</organism>
<dbReference type="AlphaFoldDB" id="A0A4V3AMY1"/>
<dbReference type="PANTHER" id="PTHR12126:SF11">
    <property type="entry name" value="NADH DEHYDROGENASE [UBIQUINONE] 1 ALPHA SUBCOMPLEX SUBUNIT 9, MITOCHONDRIAL"/>
    <property type="match status" value="1"/>
</dbReference>
<dbReference type="RefSeq" id="WP_133403254.1">
    <property type="nucleotide sequence ID" value="NZ_SMTK01000002.1"/>
</dbReference>
<dbReference type="InterPro" id="IPR016040">
    <property type="entry name" value="NAD(P)-bd_dom"/>
</dbReference>
<protein>
    <submittedName>
        <fullName evidence="2">SDR family oxidoreductase</fullName>
    </submittedName>
</protein>
<evidence type="ECO:0000313" key="3">
    <source>
        <dbReference type="Proteomes" id="UP000295411"/>
    </source>
</evidence>